<evidence type="ECO:0000313" key="1">
    <source>
        <dbReference type="EMBL" id="NWC15305.1"/>
    </source>
</evidence>
<reference evidence="1 2" key="1">
    <citation type="submission" date="2020-04" db="EMBL/GenBank/DDBJ databases">
        <title>Molecular characterization of pseudomonads from Agaricus bisporus reveal novel blotch 2 pathogens in Western Europe.</title>
        <authorList>
            <person name="Taparia T."/>
            <person name="Krijger M."/>
            <person name="Haynes E."/>
            <person name="Elpinstone J.G."/>
            <person name="Noble R."/>
            <person name="Van Der Wolf J."/>
        </authorList>
    </citation>
    <scope>NUCLEOTIDE SEQUENCE [LARGE SCALE GENOMIC DNA]</scope>
    <source>
        <strain evidence="1 2">IPO3738</strain>
    </source>
</reference>
<dbReference type="Proteomes" id="UP000517547">
    <property type="component" value="Unassembled WGS sequence"/>
</dbReference>
<dbReference type="AlphaFoldDB" id="A0A7Y7Y075"/>
<protein>
    <submittedName>
        <fullName evidence="1">Phenol hydroxylase</fullName>
    </submittedName>
</protein>
<dbReference type="RefSeq" id="WP_017123807.1">
    <property type="nucleotide sequence ID" value="NZ_JACAQE010000005.1"/>
</dbReference>
<dbReference type="Pfam" id="PF06099">
    <property type="entry name" value="Phenol_hyd_sub"/>
    <property type="match status" value="1"/>
</dbReference>
<dbReference type="EMBL" id="JACAQE010000005">
    <property type="protein sequence ID" value="NWC15305.1"/>
    <property type="molecule type" value="Genomic_DNA"/>
</dbReference>
<evidence type="ECO:0000313" key="2">
    <source>
        <dbReference type="Proteomes" id="UP000517547"/>
    </source>
</evidence>
<organism evidence="1 2">
    <name type="scientific">Pseudomonas gingeri</name>
    <dbReference type="NCBI Taxonomy" id="117681"/>
    <lineage>
        <taxon>Bacteria</taxon>
        <taxon>Pseudomonadati</taxon>
        <taxon>Pseudomonadota</taxon>
        <taxon>Gammaproteobacteria</taxon>
        <taxon>Pseudomonadales</taxon>
        <taxon>Pseudomonadaceae</taxon>
        <taxon>Pseudomonas</taxon>
    </lineage>
</organism>
<gene>
    <name evidence="1" type="ORF">HX845_16690</name>
</gene>
<sequence length="96" mass="10933">MSSPDESLDMQPADLDTQKRFVRVTGSRGSNFVEFDFAIGEPELFVEMILTHEAYAEFCSANKVELMPALPEVGDEDEADQWDWRLADATQVRFKN</sequence>
<comment type="caution">
    <text evidence="1">The sequence shown here is derived from an EMBL/GenBank/DDBJ whole genome shotgun (WGS) entry which is preliminary data.</text>
</comment>
<dbReference type="InterPro" id="IPR010353">
    <property type="entry name" value="DmpK"/>
</dbReference>
<accession>A0A7Y7Y075</accession>
<proteinExistence type="predicted"/>
<name>A0A7Y7Y075_9PSED</name>